<dbReference type="OrthoDB" id="2555515at2759"/>
<organism evidence="3 4">
    <name type="scientific">Heliocybe sulcata</name>
    <dbReference type="NCBI Taxonomy" id="5364"/>
    <lineage>
        <taxon>Eukaryota</taxon>
        <taxon>Fungi</taxon>
        <taxon>Dikarya</taxon>
        <taxon>Basidiomycota</taxon>
        <taxon>Agaricomycotina</taxon>
        <taxon>Agaricomycetes</taxon>
        <taxon>Gloeophyllales</taxon>
        <taxon>Gloeophyllaceae</taxon>
        <taxon>Heliocybe</taxon>
    </lineage>
</organism>
<evidence type="ECO:0000259" key="2">
    <source>
        <dbReference type="SMART" id="SM01300"/>
    </source>
</evidence>
<evidence type="ECO:0000256" key="1">
    <source>
        <dbReference type="SAM" id="MobiDB-lite"/>
    </source>
</evidence>
<feature type="compositionally biased region" description="Basic and acidic residues" evidence="1">
    <location>
        <begin position="571"/>
        <end position="584"/>
    </location>
</feature>
<feature type="region of interest" description="Disordered" evidence="1">
    <location>
        <begin position="284"/>
        <end position="364"/>
    </location>
</feature>
<dbReference type="AlphaFoldDB" id="A0A5C3NIG9"/>
<protein>
    <recommendedName>
        <fullName evidence="2">PEHE domain-containing protein</fullName>
    </recommendedName>
</protein>
<dbReference type="EMBL" id="ML213503">
    <property type="protein sequence ID" value="TFK56615.1"/>
    <property type="molecule type" value="Genomic_DNA"/>
</dbReference>
<dbReference type="SMART" id="SM01300">
    <property type="entry name" value="PEHE"/>
    <property type="match status" value="1"/>
</dbReference>
<dbReference type="Pfam" id="PF15460">
    <property type="entry name" value="SAS4"/>
    <property type="match status" value="1"/>
</dbReference>
<feature type="compositionally biased region" description="Polar residues" evidence="1">
    <location>
        <begin position="18"/>
        <end position="33"/>
    </location>
</feature>
<dbReference type="InterPro" id="IPR029184">
    <property type="entry name" value="Sas4_dom"/>
</dbReference>
<proteinExistence type="predicted"/>
<feature type="region of interest" description="Disordered" evidence="1">
    <location>
        <begin position="539"/>
        <end position="584"/>
    </location>
</feature>
<reference evidence="3 4" key="1">
    <citation type="journal article" date="2019" name="Nat. Ecol. Evol.">
        <title>Megaphylogeny resolves global patterns of mushroom evolution.</title>
        <authorList>
            <person name="Varga T."/>
            <person name="Krizsan K."/>
            <person name="Foldi C."/>
            <person name="Dima B."/>
            <person name="Sanchez-Garcia M."/>
            <person name="Sanchez-Ramirez S."/>
            <person name="Szollosi G.J."/>
            <person name="Szarkandi J.G."/>
            <person name="Papp V."/>
            <person name="Albert L."/>
            <person name="Andreopoulos W."/>
            <person name="Angelini C."/>
            <person name="Antonin V."/>
            <person name="Barry K.W."/>
            <person name="Bougher N.L."/>
            <person name="Buchanan P."/>
            <person name="Buyck B."/>
            <person name="Bense V."/>
            <person name="Catcheside P."/>
            <person name="Chovatia M."/>
            <person name="Cooper J."/>
            <person name="Damon W."/>
            <person name="Desjardin D."/>
            <person name="Finy P."/>
            <person name="Geml J."/>
            <person name="Haridas S."/>
            <person name="Hughes K."/>
            <person name="Justo A."/>
            <person name="Karasinski D."/>
            <person name="Kautmanova I."/>
            <person name="Kiss B."/>
            <person name="Kocsube S."/>
            <person name="Kotiranta H."/>
            <person name="LaButti K.M."/>
            <person name="Lechner B.E."/>
            <person name="Liimatainen K."/>
            <person name="Lipzen A."/>
            <person name="Lukacs Z."/>
            <person name="Mihaltcheva S."/>
            <person name="Morgado L.N."/>
            <person name="Niskanen T."/>
            <person name="Noordeloos M.E."/>
            <person name="Ohm R.A."/>
            <person name="Ortiz-Santana B."/>
            <person name="Ovrebo C."/>
            <person name="Racz N."/>
            <person name="Riley R."/>
            <person name="Savchenko A."/>
            <person name="Shiryaev A."/>
            <person name="Soop K."/>
            <person name="Spirin V."/>
            <person name="Szebenyi C."/>
            <person name="Tomsovsky M."/>
            <person name="Tulloss R.E."/>
            <person name="Uehling J."/>
            <person name="Grigoriev I.V."/>
            <person name="Vagvolgyi C."/>
            <person name="Papp T."/>
            <person name="Martin F.M."/>
            <person name="Miettinen O."/>
            <person name="Hibbett D.S."/>
            <person name="Nagy L.G."/>
        </authorList>
    </citation>
    <scope>NUCLEOTIDE SEQUENCE [LARGE SCALE GENOMIC DNA]</scope>
    <source>
        <strain evidence="3 4">OMC1185</strain>
    </source>
</reference>
<evidence type="ECO:0000313" key="3">
    <source>
        <dbReference type="EMBL" id="TFK56615.1"/>
    </source>
</evidence>
<feature type="region of interest" description="Disordered" evidence="1">
    <location>
        <begin position="225"/>
        <end position="256"/>
    </location>
</feature>
<dbReference type="InterPro" id="IPR029332">
    <property type="entry name" value="PEHE_dom"/>
</dbReference>
<feature type="domain" description="PEHE" evidence="2">
    <location>
        <begin position="137"/>
        <end position="272"/>
    </location>
</feature>
<feature type="region of interest" description="Disordered" evidence="1">
    <location>
        <begin position="1"/>
        <end position="65"/>
    </location>
</feature>
<dbReference type="GO" id="GO:0000123">
    <property type="term" value="C:histone acetyltransferase complex"/>
    <property type="evidence" value="ECO:0007669"/>
    <property type="project" value="UniProtKB-ARBA"/>
</dbReference>
<feature type="compositionally biased region" description="Basic and acidic residues" evidence="1">
    <location>
        <begin position="355"/>
        <end position="364"/>
    </location>
</feature>
<gene>
    <name evidence="3" type="ORF">OE88DRAFT_38552</name>
</gene>
<evidence type="ECO:0000313" key="4">
    <source>
        <dbReference type="Proteomes" id="UP000305948"/>
    </source>
</evidence>
<sequence length="607" mass="67944">MTMSNNISGKRAGKQRAQDVTPSTSAADTSANGPASVAKDRGTPNTRQKRVLPSRSRRGGPGIGSCDVDVMILEAHRRKFENEPLIPADTRFFLTTNSSLIPSTSASSFEIELNSSAYERYFDRPEVIKAYREQQTIQTPEYTLLTEDASVGSRFRPRGSEDELADTLDAAYEKRHRKYETFEKRQRLREKEKLKHEQYKLKERIDQLRAMDAAAFLALPVSALSTPSDPVSAKQADEELPGGNGAAAHAEGERRRQEMLHIAKGLEERYNLLLPPDRRWMERGKNAARRKSASFSVEPELQPKPEAPVYEEEEEEEEEEKEEEAQQEDDKQELEISVTEEEAPDDDGESEIDVEERRAATRKSPEKIKLKIRLRPSVEIQSASIAGLKKLKSSSGLAMSPIRQIAGHTSFPLDPDFGSAISTHAHLSNKERGPDGRWLPYKIPKIQDENGEISHSAARRLSAQKSYTHSDIVRDAADGSIYASKKGERNSQCILLATAKRNAGEPNVRKTQRHLTAFGLKVPFEVEEFRDFELPPWLLPGYETEEEEEEEAEEEEEEEAEEVNGISNGMEIDRPATEDTRVGDADVVMDSAPAPEVAEVDVAFKGG</sequence>
<dbReference type="STRING" id="5364.A0A5C3NIG9"/>
<name>A0A5C3NIG9_9AGAM</name>
<feature type="compositionally biased region" description="Basic residues" evidence="1">
    <location>
        <begin position="47"/>
        <end position="58"/>
    </location>
</feature>
<keyword evidence="4" id="KW-1185">Reference proteome</keyword>
<accession>A0A5C3NIG9</accession>
<feature type="compositionally biased region" description="Acidic residues" evidence="1">
    <location>
        <begin position="309"/>
        <end position="354"/>
    </location>
</feature>
<feature type="compositionally biased region" description="Acidic residues" evidence="1">
    <location>
        <begin position="543"/>
        <end position="562"/>
    </location>
</feature>
<dbReference type="Proteomes" id="UP000305948">
    <property type="component" value="Unassembled WGS sequence"/>
</dbReference>